<dbReference type="Pfam" id="PF18741">
    <property type="entry name" value="MTES_1575"/>
    <property type="match status" value="1"/>
</dbReference>
<keyword evidence="4" id="KW-0378">Hydrolase</keyword>
<proteinExistence type="predicted"/>
<evidence type="ECO:0000313" key="5">
    <source>
        <dbReference type="Proteomes" id="UP001519342"/>
    </source>
</evidence>
<dbReference type="InterPro" id="IPR025103">
    <property type="entry name" value="DUF4011"/>
</dbReference>
<dbReference type="Pfam" id="PF13086">
    <property type="entry name" value="AAA_11"/>
    <property type="match status" value="2"/>
</dbReference>
<evidence type="ECO:0000259" key="1">
    <source>
        <dbReference type="Pfam" id="PF13086"/>
    </source>
</evidence>
<dbReference type="InterPro" id="IPR011335">
    <property type="entry name" value="Restrct_endonuc-II-like"/>
</dbReference>
<dbReference type="CDD" id="cd18808">
    <property type="entry name" value="SF1_C_Upf1"/>
    <property type="match status" value="1"/>
</dbReference>
<keyword evidence="4" id="KW-0540">Nuclease</keyword>
<accession>A0ABS4GD29</accession>
<evidence type="ECO:0000313" key="4">
    <source>
        <dbReference type="EMBL" id="MBP1925603.1"/>
    </source>
</evidence>
<dbReference type="Gene3D" id="3.40.960.10">
    <property type="entry name" value="VSR Endonuclease"/>
    <property type="match status" value="1"/>
</dbReference>
<dbReference type="SUPFAM" id="SSF52540">
    <property type="entry name" value="P-loop containing nucleoside triphosphate hydrolases"/>
    <property type="match status" value="2"/>
</dbReference>
<dbReference type="RefSeq" id="WP_209511323.1">
    <property type="nucleotide sequence ID" value="NZ_JAGGKS010000003.1"/>
</dbReference>
<dbReference type="PANTHER" id="PTHR10887">
    <property type="entry name" value="DNA2/NAM7 HELICASE FAMILY"/>
    <property type="match status" value="1"/>
</dbReference>
<feature type="domain" description="DNA2/NAM7 helicase helicase" evidence="1">
    <location>
        <begin position="279"/>
        <end position="405"/>
    </location>
</feature>
<dbReference type="SUPFAM" id="SSF52980">
    <property type="entry name" value="Restriction endonuclease-like"/>
    <property type="match status" value="1"/>
</dbReference>
<dbReference type="InterPro" id="IPR045055">
    <property type="entry name" value="DNA2/NAM7-like"/>
</dbReference>
<evidence type="ECO:0000259" key="3">
    <source>
        <dbReference type="Pfam" id="PF18741"/>
    </source>
</evidence>
<dbReference type="Pfam" id="PF13087">
    <property type="entry name" value="AAA_12"/>
    <property type="match status" value="1"/>
</dbReference>
<gene>
    <name evidence="4" type="ORF">J2Z76_001462</name>
</gene>
<reference evidence="4 5" key="1">
    <citation type="submission" date="2021-03" db="EMBL/GenBank/DDBJ databases">
        <title>Genomic Encyclopedia of Type Strains, Phase IV (KMG-IV): sequencing the most valuable type-strain genomes for metagenomic binning, comparative biology and taxonomic classification.</title>
        <authorList>
            <person name="Goeker M."/>
        </authorList>
    </citation>
    <scope>NUCLEOTIDE SEQUENCE [LARGE SCALE GENOMIC DNA]</scope>
    <source>
        <strain evidence="4 5">DSM 24004</strain>
    </source>
</reference>
<feature type="domain" description="Restriction endonuclease type II-like" evidence="3">
    <location>
        <begin position="1805"/>
        <end position="1902"/>
    </location>
</feature>
<feature type="domain" description="DNA2/NAM7 helicase helicase" evidence="1">
    <location>
        <begin position="1491"/>
        <end position="1534"/>
    </location>
</feature>
<dbReference type="PANTHER" id="PTHR10887:SF530">
    <property type="entry name" value="SUPERFAMILY I DNA HELICASES"/>
    <property type="match status" value="1"/>
</dbReference>
<keyword evidence="4" id="KW-0255">Endonuclease</keyword>
<evidence type="ECO:0000259" key="2">
    <source>
        <dbReference type="Pfam" id="PF13087"/>
    </source>
</evidence>
<name>A0ABS4GD29_9FIRM</name>
<dbReference type="EMBL" id="JAGGKS010000003">
    <property type="protein sequence ID" value="MBP1925603.1"/>
    <property type="molecule type" value="Genomic_DNA"/>
</dbReference>
<keyword evidence="5" id="KW-1185">Reference proteome</keyword>
<feature type="domain" description="DNA2/NAM7 helicase-like C-terminal" evidence="2">
    <location>
        <begin position="1569"/>
        <end position="1756"/>
    </location>
</feature>
<sequence>MQNLDLKIELWKKRLLDLGKSNRLINFKETKRSNIAIKSPCLGDLFNLLVNQEKSLEFSYPSKTIFDDDGEEQSILVVKGDIETNQTLNEQQRTLKSLRAKAKTSIEEQGINTLYLTFGMLNWRENKNSNITISSPIILVPASLKIESINEPYILSLRDDGILLNPSLAYKLENDFGVIFPEYNEHEDSIEKYLMKIVEIANENDWKVTEETFLALLSFLKMNMYEDLVKNKDKIVSNHIVKALAGDYSEIVQVPAGLNNYDHDKNIRPIETYQVVDADSSQQDAILLSKKGISFVLQGPPGTGKSQTITNIIAEAISDGKKVLFVSEKMAALDVVKDRIKEVKLDDFCLTLHSHKVNKKDILGQLERTLNTPKIKVHEDILYKLSELEEKRRKLINYNEELHTKCMLLNSSIYEINGKLAKLEDTEDVVFSIDDVDNTDGDKLNKYKFLIGEYAKNIGKKSMDYSENPWYGCNIQILTHELRHNIYVILMRLLPNYENFIETYEKIINITGAKFNISIENVKIVSDILNLSIKSSLFPSEWTNLDLNELIAISNSMTFKCNQYFDLSKQLKKKYDESIFEIPAIDIINNIEKEANEIKKHLDSEKFNSNKEIVVNAENIKLEFSKLNDILELCLKNSEIIAQHLGLRKPEDINSLLLLNELVGFILDDPKPSERWFNDVQLCDTIKILDDARNHQLTLNKSMLVVKTKFDERIFNINFDELLKKFNDKYKSTIRIIANFNNISQSENVNKKNISDFIQNQNYKLIKSINIIETAKETAQKISTFLGIKKIKTFEELISLSKLVGALNNNLHVTESWFDRNKDSILDKLINEIKQKQLENSELIDNISAEYNKEIFKINSIEILARFNTEYIGVFKNIKNKYKADKKKILSCSKVQHNKITDSEIIVLLNKISEIKENEEWLSDHNQTAKELLGELYQESYTNWELIEKSREKFNAIRDYFTNEPVPDLLKEIMLEYNYGCINDEYNNLVESKLNEASDELFNILSKDLVGTNIEEVLDFANDIYNNSIELNNDFSLIMEFKLNKDDLICINEIIELLKNIKNINSCKKWFKDKHYLLGEYLGSNYIGNETDFELINNNIEIINKIKLYFDNDKISDELVKSLTSSNYPYENIISYQWNVKKLIELKISERLDLVLLKKNNNSNNISDILKTIENVKNSITIINDKYNQITILSKDKTQYEIVMQDIASLNKIQKIEQMFLENNEELQNKFSFYYNGVSTDWNQVISKLEYFRQFVSICKQYSISESFINKVSHDDKITQILEGYMGNLINEKDTIYSDFDWFTHLFENPDLMYNQNIFEIYDKIEGCLNLSLLEDYIDFIGIRKQCIELGLGDFIEKVEELEIHSDNILNVFLKRFYKLWLDVVLPKYPAVFSFRSRNQQVLIDEFIKLDKMQLEIASLRIRERLISNIPNIDVTTSSLEEVGILKRELSKQRKIMPLRRLFNEIPNLLTTLKPCMMMSPLSVSMYLKADGYKFDLIIFDEASQICTEDAIGAIIRGKQVIIAGDRFQLPPTSFFNTTYHENSFDIYNEDFDENYNAFDSILDEATNAIPERTLKWHYRSRYENLIAFSNDKIYKHELTTFPSNIEKMPNTGVEYIYVKDGVYDRGSRKNNIKEAKCVADLVFEHFDHYPNRSLGVVTFSESQQQAIENAIRQRRIANSMYESFFSEDNEEEFFVKNLENVQGDERDTIIFSIGYGKDANGTMYMNFGPLSRNGGYRRLNVAITRAKFNLKLVGSIQPSDINLEKTNSEGVKMLRQYIEYAINGTNYLEEELALTNEIHVESSFEEAIYDFLTRNGFLVKTQVGCSGYRIDMAVKHPTVNGVFVLGIECDGVSYHKARTVRERDRLRQSVLEDMGWKIYRIWSTDWIKDAKIEGEKLLNAIQEAIISMKNENNVDVV</sequence>
<comment type="caution">
    <text evidence="4">The sequence shown here is derived from an EMBL/GenBank/DDBJ whole genome shotgun (WGS) entry which is preliminary data.</text>
</comment>
<dbReference type="GO" id="GO:0004519">
    <property type="term" value="F:endonuclease activity"/>
    <property type="evidence" value="ECO:0007669"/>
    <property type="project" value="UniProtKB-KW"/>
</dbReference>
<organism evidence="4 5">
    <name type="scientific">Sedimentibacter acidaminivorans</name>
    <dbReference type="NCBI Taxonomy" id="913099"/>
    <lineage>
        <taxon>Bacteria</taxon>
        <taxon>Bacillati</taxon>
        <taxon>Bacillota</taxon>
        <taxon>Tissierellia</taxon>
        <taxon>Sedimentibacter</taxon>
    </lineage>
</organism>
<dbReference type="InterPro" id="IPR041679">
    <property type="entry name" value="DNA2/NAM7-like_C"/>
</dbReference>
<dbReference type="Gene3D" id="3.40.50.300">
    <property type="entry name" value="P-loop containing nucleotide triphosphate hydrolases"/>
    <property type="match status" value="3"/>
</dbReference>
<dbReference type="InterPro" id="IPR049468">
    <property type="entry name" value="Restrct_endonuc-II-like_dom"/>
</dbReference>
<dbReference type="Proteomes" id="UP001519342">
    <property type="component" value="Unassembled WGS sequence"/>
</dbReference>
<dbReference type="Pfam" id="PF13195">
    <property type="entry name" value="DUF4011"/>
    <property type="match status" value="1"/>
</dbReference>
<protein>
    <submittedName>
        <fullName evidence="4">Very-short-patch-repair endonuclease/disulfide oxidoreductase YuzD</fullName>
    </submittedName>
</protein>
<dbReference type="InterPro" id="IPR041677">
    <property type="entry name" value="DNA2/NAM7_AAA_11"/>
</dbReference>
<dbReference type="InterPro" id="IPR027417">
    <property type="entry name" value="P-loop_NTPase"/>
</dbReference>
<dbReference type="InterPro" id="IPR047187">
    <property type="entry name" value="SF1_C_Upf1"/>
</dbReference>